<dbReference type="InterPro" id="IPR036236">
    <property type="entry name" value="Znf_C2H2_sf"/>
</dbReference>
<dbReference type="EMBL" id="CM029040">
    <property type="protein sequence ID" value="KAG2634844.1"/>
    <property type="molecule type" value="Genomic_DNA"/>
</dbReference>
<keyword evidence="1" id="KW-0479">Metal-binding</keyword>
<feature type="region of interest" description="Disordered" evidence="5">
    <location>
        <begin position="164"/>
        <end position="183"/>
    </location>
</feature>
<evidence type="ECO:0000256" key="1">
    <source>
        <dbReference type="ARBA" id="ARBA00022723"/>
    </source>
</evidence>
<gene>
    <name evidence="7" type="ORF">PVAP13_2NG305200</name>
</gene>
<dbReference type="SUPFAM" id="SSF57667">
    <property type="entry name" value="beta-beta-alpha zinc fingers"/>
    <property type="match status" value="1"/>
</dbReference>
<evidence type="ECO:0000256" key="3">
    <source>
        <dbReference type="ARBA" id="ARBA00022833"/>
    </source>
</evidence>
<protein>
    <recommendedName>
        <fullName evidence="6">BED-type domain-containing protein</fullName>
    </recommendedName>
</protein>
<dbReference type="InterPro" id="IPR003656">
    <property type="entry name" value="Znf_BED"/>
</dbReference>
<sequence>MGQDCHGAPDCFIEEDDEGMGNGMEDVVDNVNNELVEQEESTGSIPSPLFCTTRPNKRLPSKVWDDFIPTFVDRKVVRAECMHCHRTFNYNSTNGTTGLRKHQSKCSPGTQKRPRQHEHTPLPSTQKSIAAVSSDPKQKKLPFLPSGRNKCTGTSDEIPVQELAFPDTHTDKNQKKQEVDQNGPHEMLATPELSTDQQKNQIHGEILLPEQDFPNDLSQKNQKVDQNCSPEELVRILRNVEYSILLVISELSIVRCDRALGLWIAGTRASSVDGELPWRCCGRWTVRWTAVKASRDRSSDRAAAVASTPGSRAQAATEDEFLGLRHKTKEADGG</sequence>
<dbReference type="PANTHER" id="PTHR34396:SF32">
    <property type="entry name" value="OS09G0382120 PROTEIN"/>
    <property type="match status" value="1"/>
</dbReference>
<comment type="caution">
    <text evidence="7">The sequence shown here is derived from an EMBL/GenBank/DDBJ whole genome shotgun (WGS) entry which is preliminary data.</text>
</comment>
<dbReference type="AlphaFoldDB" id="A0A8T0VNK0"/>
<keyword evidence="3" id="KW-0862">Zinc</keyword>
<dbReference type="GO" id="GO:0008270">
    <property type="term" value="F:zinc ion binding"/>
    <property type="evidence" value="ECO:0007669"/>
    <property type="project" value="UniProtKB-KW"/>
</dbReference>
<dbReference type="Proteomes" id="UP000823388">
    <property type="component" value="Chromosome 2N"/>
</dbReference>
<evidence type="ECO:0000256" key="5">
    <source>
        <dbReference type="SAM" id="MobiDB-lite"/>
    </source>
</evidence>
<evidence type="ECO:0000313" key="7">
    <source>
        <dbReference type="EMBL" id="KAG2634844.1"/>
    </source>
</evidence>
<dbReference type="GO" id="GO:1990837">
    <property type="term" value="F:sequence-specific double-stranded DNA binding"/>
    <property type="evidence" value="ECO:0007669"/>
    <property type="project" value="TreeGrafter"/>
</dbReference>
<feature type="compositionally biased region" description="Basic and acidic residues" evidence="5">
    <location>
        <begin position="168"/>
        <end position="179"/>
    </location>
</feature>
<dbReference type="PANTHER" id="PTHR34396">
    <property type="entry name" value="OS03G0264950 PROTEIN-RELATED"/>
    <property type="match status" value="1"/>
</dbReference>
<keyword evidence="8" id="KW-1185">Reference proteome</keyword>
<dbReference type="Pfam" id="PF02892">
    <property type="entry name" value="zf-BED"/>
    <property type="match status" value="1"/>
</dbReference>
<evidence type="ECO:0000259" key="6">
    <source>
        <dbReference type="PROSITE" id="PS50808"/>
    </source>
</evidence>
<dbReference type="InterPro" id="IPR053031">
    <property type="entry name" value="Cuticle_assoc_protein"/>
</dbReference>
<accession>A0A8T0VNK0</accession>
<dbReference type="GO" id="GO:0006357">
    <property type="term" value="P:regulation of transcription by RNA polymerase II"/>
    <property type="evidence" value="ECO:0007669"/>
    <property type="project" value="TreeGrafter"/>
</dbReference>
<dbReference type="SMART" id="SM00614">
    <property type="entry name" value="ZnF_BED"/>
    <property type="match status" value="1"/>
</dbReference>
<evidence type="ECO:0000256" key="4">
    <source>
        <dbReference type="PROSITE-ProRule" id="PRU00027"/>
    </source>
</evidence>
<name>A0A8T0VNK0_PANVG</name>
<evidence type="ECO:0000313" key="8">
    <source>
        <dbReference type="Proteomes" id="UP000823388"/>
    </source>
</evidence>
<organism evidence="7 8">
    <name type="scientific">Panicum virgatum</name>
    <name type="common">Blackwell switchgrass</name>
    <dbReference type="NCBI Taxonomy" id="38727"/>
    <lineage>
        <taxon>Eukaryota</taxon>
        <taxon>Viridiplantae</taxon>
        <taxon>Streptophyta</taxon>
        <taxon>Embryophyta</taxon>
        <taxon>Tracheophyta</taxon>
        <taxon>Spermatophyta</taxon>
        <taxon>Magnoliopsida</taxon>
        <taxon>Liliopsida</taxon>
        <taxon>Poales</taxon>
        <taxon>Poaceae</taxon>
        <taxon>PACMAD clade</taxon>
        <taxon>Panicoideae</taxon>
        <taxon>Panicodae</taxon>
        <taxon>Paniceae</taxon>
        <taxon>Panicinae</taxon>
        <taxon>Panicum</taxon>
        <taxon>Panicum sect. Hiantes</taxon>
    </lineage>
</organism>
<reference evidence="7" key="1">
    <citation type="submission" date="2020-05" db="EMBL/GenBank/DDBJ databases">
        <title>WGS assembly of Panicum virgatum.</title>
        <authorList>
            <person name="Lovell J.T."/>
            <person name="Jenkins J."/>
            <person name="Shu S."/>
            <person name="Juenger T.E."/>
            <person name="Schmutz J."/>
        </authorList>
    </citation>
    <scope>NUCLEOTIDE SEQUENCE</scope>
    <source>
        <strain evidence="7">AP13</strain>
    </source>
</reference>
<keyword evidence="2 4" id="KW-0863">Zinc-finger</keyword>
<feature type="region of interest" description="Disordered" evidence="5">
    <location>
        <begin position="92"/>
        <end position="159"/>
    </location>
</feature>
<proteinExistence type="predicted"/>
<feature type="region of interest" description="Disordered" evidence="5">
    <location>
        <begin position="296"/>
        <end position="319"/>
    </location>
</feature>
<dbReference type="PROSITE" id="PS50808">
    <property type="entry name" value="ZF_BED"/>
    <property type="match status" value="1"/>
</dbReference>
<feature type="domain" description="BED-type" evidence="6">
    <location>
        <begin position="58"/>
        <end position="124"/>
    </location>
</feature>
<dbReference type="GO" id="GO:0005634">
    <property type="term" value="C:nucleus"/>
    <property type="evidence" value="ECO:0007669"/>
    <property type="project" value="TreeGrafter"/>
</dbReference>
<evidence type="ECO:0000256" key="2">
    <source>
        <dbReference type="ARBA" id="ARBA00022771"/>
    </source>
</evidence>